<dbReference type="AlphaFoldDB" id="A0A816XJZ6"/>
<dbReference type="Pfam" id="PF00583">
    <property type="entry name" value="Acetyltransf_1"/>
    <property type="match status" value="1"/>
</dbReference>
<dbReference type="InterPro" id="IPR016181">
    <property type="entry name" value="Acyl_CoA_acyltransferase"/>
</dbReference>
<keyword evidence="1" id="KW-0808">Transferase</keyword>
<dbReference type="InterPro" id="IPR050769">
    <property type="entry name" value="NAT_camello-type"/>
</dbReference>
<evidence type="ECO:0000256" key="1">
    <source>
        <dbReference type="ARBA" id="ARBA00022679"/>
    </source>
</evidence>
<dbReference type="EMBL" id="CAJNOV010016883">
    <property type="protein sequence ID" value="CAF1596978.1"/>
    <property type="molecule type" value="Genomic_DNA"/>
</dbReference>
<dbReference type="Proteomes" id="UP000676336">
    <property type="component" value="Unassembled WGS sequence"/>
</dbReference>
<evidence type="ECO:0000313" key="9">
    <source>
        <dbReference type="Proteomes" id="UP000663824"/>
    </source>
</evidence>
<dbReference type="GO" id="GO:0008080">
    <property type="term" value="F:N-acetyltransferase activity"/>
    <property type="evidence" value="ECO:0007669"/>
    <property type="project" value="InterPro"/>
</dbReference>
<dbReference type="PANTHER" id="PTHR13947">
    <property type="entry name" value="GNAT FAMILY N-ACETYLTRANSFERASE"/>
    <property type="match status" value="1"/>
</dbReference>
<dbReference type="PROSITE" id="PS51186">
    <property type="entry name" value="GNAT"/>
    <property type="match status" value="1"/>
</dbReference>
<dbReference type="Proteomes" id="UP000663855">
    <property type="component" value="Unassembled WGS sequence"/>
</dbReference>
<dbReference type="SUPFAM" id="SSF55729">
    <property type="entry name" value="Acyl-CoA N-acyltransferases (Nat)"/>
    <property type="match status" value="1"/>
</dbReference>
<feature type="domain" description="N-acetyltransferase" evidence="2">
    <location>
        <begin position="10"/>
        <end position="183"/>
    </location>
</feature>
<name>A0A816XJZ6_9BILA</name>
<dbReference type="Proteomes" id="UP000681967">
    <property type="component" value="Unassembled WGS sequence"/>
</dbReference>
<dbReference type="InterPro" id="IPR000182">
    <property type="entry name" value="GNAT_dom"/>
</dbReference>
<evidence type="ECO:0000313" key="7">
    <source>
        <dbReference type="EMBL" id="CAF4146652.1"/>
    </source>
</evidence>
<dbReference type="EMBL" id="CAJOBI010099188">
    <property type="protein sequence ID" value="CAF4579604.1"/>
    <property type="molecule type" value="Genomic_DNA"/>
</dbReference>
<dbReference type="OrthoDB" id="41532at2759"/>
<evidence type="ECO:0000313" key="4">
    <source>
        <dbReference type="EMBL" id="CAF1667383.1"/>
    </source>
</evidence>
<dbReference type="EMBL" id="CAJNOW010018701">
    <property type="protein sequence ID" value="CAF1667383.1"/>
    <property type="molecule type" value="Genomic_DNA"/>
</dbReference>
<organism evidence="5 9">
    <name type="scientific">Rotaria magnacalcarata</name>
    <dbReference type="NCBI Taxonomy" id="392030"/>
    <lineage>
        <taxon>Eukaryota</taxon>
        <taxon>Metazoa</taxon>
        <taxon>Spiralia</taxon>
        <taxon>Gnathifera</taxon>
        <taxon>Rotifera</taxon>
        <taxon>Eurotatoria</taxon>
        <taxon>Bdelloidea</taxon>
        <taxon>Philodinida</taxon>
        <taxon>Philodinidae</taxon>
        <taxon>Rotaria</taxon>
    </lineage>
</organism>
<sequence>MSTSVTTPSIIIRSYQAADLSACQALIIDANKDYENPVEYYELAFQTDMADIEKSYLQVPNAHWWVAVSTEDKRIVGQVALQPLHLGDPLYYKCLPLEERDQICELRRMSVHSTVQRLGIGSRLLETLLSFAREHGYRQVHLTTLTNMSKACSYYEKLGFARGDVYRYSLADVSTSLISKTKEHIGTILPTPVIFKQGDIIPPEDQEHMKLPLTKAKYIYSQNFFLTL</sequence>
<reference evidence="5" key="1">
    <citation type="submission" date="2021-02" db="EMBL/GenBank/DDBJ databases">
        <authorList>
            <person name="Nowell W R."/>
        </authorList>
    </citation>
    <scope>NUCLEOTIDE SEQUENCE</scope>
</reference>
<dbReference type="Proteomes" id="UP000681720">
    <property type="component" value="Unassembled WGS sequence"/>
</dbReference>
<dbReference type="PANTHER" id="PTHR13947:SF37">
    <property type="entry name" value="LD18367P"/>
    <property type="match status" value="1"/>
</dbReference>
<evidence type="ECO:0000313" key="3">
    <source>
        <dbReference type="EMBL" id="CAF1596978.1"/>
    </source>
</evidence>
<dbReference type="EMBL" id="CAJOBJ010009797">
    <property type="protein sequence ID" value="CAF4146652.1"/>
    <property type="molecule type" value="Genomic_DNA"/>
</dbReference>
<dbReference type="CDD" id="cd04301">
    <property type="entry name" value="NAT_SF"/>
    <property type="match status" value="1"/>
</dbReference>
<dbReference type="Proteomes" id="UP000663834">
    <property type="component" value="Unassembled WGS sequence"/>
</dbReference>
<evidence type="ECO:0000259" key="2">
    <source>
        <dbReference type="PROSITE" id="PS51186"/>
    </source>
</evidence>
<dbReference type="EMBL" id="CAJOBH010007677">
    <property type="protein sequence ID" value="CAF4091154.1"/>
    <property type="molecule type" value="Genomic_DNA"/>
</dbReference>
<dbReference type="EMBL" id="CAJNRE010016585">
    <property type="protein sequence ID" value="CAF2147155.1"/>
    <property type="molecule type" value="Genomic_DNA"/>
</dbReference>
<protein>
    <recommendedName>
        <fullName evidence="2">N-acetyltransferase domain-containing protein</fullName>
    </recommendedName>
</protein>
<accession>A0A816XJZ6</accession>
<dbReference type="Gene3D" id="3.40.630.30">
    <property type="match status" value="1"/>
</dbReference>
<comment type="caution">
    <text evidence="5">The sequence shown here is derived from an EMBL/GenBank/DDBJ whole genome shotgun (WGS) entry which is preliminary data.</text>
</comment>
<gene>
    <name evidence="6" type="ORF">BYL167_LOCUS18607</name>
    <name evidence="3" type="ORF">CJN711_LOCUS34699</name>
    <name evidence="7" type="ORF">GIL414_LOCUS19299</name>
    <name evidence="4" type="ORF">KQP761_LOCUS33413</name>
    <name evidence="5" type="ORF">MBJ925_LOCUS30602</name>
    <name evidence="8" type="ORF">SMN809_LOCUS38218</name>
</gene>
<proteinExistence type="predicted"/>
<evidence type="ECO:0000313" key="6">
    <source>
        <dbReference type="EMBL" id="CAF4091154.1"/>
    </source>
</evidence>
<evidence type="ECO:0000313" key="8">
    <source>
        <dbReference type="EMBL" id="CAF4579604.1"/>
    </source>
</evidence>
<dbReference type="Proteomes" id="UP000663824">
    <property type="component" value="Unassembled WGS sequence"/>
</dbReference>
<evidence type="ECO:0000313" key="5">
    <source>
        <dbReference type="EMBL" id="CAF2147155.1"/>
    </source>
</evidence>